<dbReference type="OrthoDB" id="8348025at2"/>
<accession>A0A387FMJ9</accession>
<keyword evidence="3" id="KW-1185">Reference proteome</keyword>
<dbReference type="Proteomes" id="UP000282195">
    <property type="component" value="Chromosome"/>
</dbReference>
<dbReference type="AlphaFoldDB" id="A0A387FMJ9"/>
<feature type="region of interest" description="Disordered" evidence="1">
    <location>
        <begin position="245"/>
        <end position="273"/>
    </location>
</feature>
<gene>
    <name evidence="2" type="ORF">CCGE525_00505</name>
</gene>
<sequence>MSLVSESRAFISMGVSCQTALQLQRHAGFLSSLLNDQLLERSAFFNWVLVSASDIAKVVERLHLGPIMPHSLYVPAHAQEALRLEDFKLWFWHEKLSDAVTQNDVERIAKKYERLRNRFLKMLEKPARYIVLSNTQNNIEGFYPYQTQGMNILLNADIVSEIACAPWATNQYGRAELIAVTYPRRWTGRLHPYVSYLEEDDTVWEGSFAGWDGALQRHLMPDLKPKNGSEEISHCGRGDDFQIEPRQLNWKNGADDHPRQPFHSLVGDPRADG</sequence>
<evidence type="ECO:0000313" key="2">
    <source>
        <dbReference type="EMBL" id="AYG57474.1"/>
    </source>
</evidence>
<dbReference type="RefSeq" id="WP_120702576.1">
    <property type="nucleotide sequence ID" value="NZ_CP032694.1"/>
</dbReference>
<evidence type="ECO:0000313" key="3">
    <source>
        <dbReference type="Proteomes" id="UP000282195"/>
    </source>
</evidence>
<dbReference type="EMBL" id="CP032694">
    <property type="protein sequence ID" value="AYG57474.1"/>
    <property type="molecule type" value="Genomic_DNA"/>
</dbReference>
<dbReference type="KEGG" id="rjg:CCGE525_00505"/>
<protein>
    <submittedName>
        <fullName evidence="2">Uncharacterized protein</fullName>
    </submittedName>
</protein>
<proteinExistence type="predicted"/>
<reference evidence="2 3" key="1">
    <citation type="submission" date="2018-10" db="EMBL/GenBank/DDBJ databases">
        <title>Rhizobium etli, R. leguminosarum and a new Rhizobium genospecies from Phaseolus dumosus.</title>
        <authorList>
            <person name="Ramirez-Puebla S.T."/>
            <person name="Rogel-Hernandez M.A."/>
            <person name="Guerrero G."/>
            <person name="Ormeno-Orrillo E."/>
            <person name="Martinez-Romero J.C."/>
            <person name="Negrete-Yankelevich S."/>
            <person name="Martinez-Romero E."/>
        </authorList>
    </citation>
    <scope>NUCLEOTIDE SEQUENCE [LARGE SCALE GENOMIC DNA]</scope>
    <source>
        <strain evidence="2 3">CCGE525</strain>
    </source>
</reference>
<organism evidence="2 3">
    <name type="scientific">Rhizobium jaguaris</name>
    <dbReference type="NCBI Taxonomy" id="1312183"/>
    <lineage>
        <taxon>Bacteria</taxon>
        <taxon>Pseudomonadati</taxon>
        <taxon>Pseudomonadota</taxon>
        <taxon>Alphaproteobacteria</taxon>
        <taxon>Hyphomicrobiales</taxon>
        <taxon>Rhizobiaceae</taxon>
        <taxon>Rhizobium/Agrobacterium group</taxon>
        <taxon>Rhizobium</taxon>
    </lineage>
</organism>
<name>A0A387FMJ9_9HYPH</name>
<evidence type="ECO:0000256" key="1">
    <source>
        <dbReference type="SAM" id="MobiDB-lite"/>
    </source>
</evidence>